<dbReference type="PANTHER" id="PTHR31051">
    <property type="entry name" value="PROTEASOME ASSEMBLY CHAPERONE 3"/>
    <property type="match status" value="1"/>
</dbReference>
<dbReference type="InterPro" id="IPR018788">
    <property type="entry name" value="Proteasome_assmbl_chp_3"/>
</dbReference>
<dbReference type="InterPro" id="IPR053720">
    <property type="entry name" value="Psm_Assembly_Chaperone"/>
</dbReference>
<keyword evidence="2" id="KW-1185">Reference proteome</keyword>
<accession>A0A8H5BYW5</accession>
<dbReference type="GO" id="GO:0043248">
    <property type="term" value="P:proteasome assembly"/>
    <property type="evidence" value="ECO:0007669"/>
    <property type="project" value="InterPro"/>
</dbReference>
<dbReference type="PANTHER" id="PTHR31051:SF1">
    <property type="entry name" value="PROTEASOME ASSEMBLY CHAPERONE 3"/>
    <property type="match status" value="1"/>
</dbReference>
<name>A0A8H5BYW5_9AGAR</name>
<sequence length="173" mass="18622">MNLLSQYYLFKVASMVSLTPRLTSHEIAGKHTQVFIQTFADRVMVLVTQLGKVGNLIQATLPATAALLPPSIEPLQSNKLNLPEPPAAVELTPLLGSAPSAHMQTLHSLYASQIATIIWTEGSQHGLESSRKSVVVGLALAKTPDSEAGSTGQVERDLFEGVMRMVYDLLRSG</sequence>
<dbReference type="EMBL" id="JAACJJ010000001">
    <property type="protein sequence ID" value="KAF5330922.1"/>
    <property type="molecule type" value="Genomic_DNA"/>
</dbReference>
<organism evidence="1 2">
    <name type="scientific">Psilocybe cf. subviscida</name>
    <dbReference type="NCBI Taxonomy" id="2480587"/>
    <lineage>
        <taxon>Eukaryota</taxon>
        <taxon>Fungi</taxon>
        <taxon>Dikarya</taxon>
        <taxon>Basidiomycota</taxon>
        <taxon>Agaricomycotina</taxon>
        <taxon>Agaricomycetes</taxon>
        <taxon>Agaricomycetidae</taxon>
        <taxon>Agaricales</taxon>
        <taxon>Agaricineae</taxon>
        <taxon>Strophariaceae</taxon>
        <taxon>Psilocybe</taxon>
    </lineage>
</organism>
<comment type="caution">
    <text evidence="1">The sequence shown here is derived from an EMBL/GenBank/DDBJ whole genome shotgun (WGS) entry which is preliminary data.</text>
</comment>
<dbReference type="Gene3D" id="3.30.230.90">
    <property type="match status" value="1"/>
</dbReference>
<evidence type="ECO:0008006" key="3">
    <source>
        <dbReference type="Google" id="ProtNLM"/>
    </source>
</evidence>
<evidence type="ECO:0000313" key="1">
    <source>
        <dbReference type="EMBL" id="KAF5330922.1"/>
    </source>
</evidence>
<dbReference type="AlphaFoldDB" id="A0A8H5BYW5"/>
<dbReference type="OrthoDB" id="5593278at2759"/>
<protein>
    <recommendedName>
        <fullName evidence="3">Proteasome assembly chaperone 3</fullName>
    </recommendedName>
</protein>
<proteinExistence type="predicted"/>
<reference evidence="1 2" key="1">
    <citation type="journal article" date="2020" name="ISME J.">
        <title>Uncovering the hidden diversity of litter-decomposition mechanisms in mushroom-forming fungi.</title>
        <authorList>
            <person name="Floudas D."/>
            <person name="Bentzer J."/>
            <person name="Ahren D."/>
            <person name="Johansson T."/>
            <person name="Persson P."/>
            <person name="Tunlid A."/>
        </authorList>
    </citation>
    <scope>NUCLEOTIDE SEQUENCE [LARGE SCALE GENOMIC DNA]</scope>
    <source>
        <strain evidence="1 2">CBS 101986</strain>
    </source>
</reference>
<dbReference type="Proteomes" id="UP000567179">
    <property type="component" value="Unassembled WGS sequence"/>
</dbReference>
<gene>
    <name evidence="1" type="ORF">D9619_005435</name>
</gene>
<evidence type="ECO:0000313" key="2">
    <source>
        <dbReference type="Proteomes" id="UP000567179"/>
    </source>
</evidence>